<feature type="transmembrane region" description="Helical" evidence="2">
    <location>
        <begin position="854"/>
        <end position="875"/>
    </location>
</feature>
<evidence type="ECO:0000256" key="3">
    <source>
        <dbReference type="SAM" id="SignalP"/>
    </source>
</evidence>
<evidence type="ECO:0000313" key="5">
    <source>
        <dbReference type="EMBL" id="THH06399.1"/>
    </source>
</evidence>
<keyword evidence="2" id="KW-0472">Membrane</keyword>
<keyword evidence="6" id="KW-1185">Reference proteome</keyword>
<organism evidence="5 6">
    <name type="scientific">Phellinidium pouzarii</name>
    <dbReference type="NCBI Taxonomy" id="167371"/>
    <lineage>
        <taxon>Eukaryota</taxon>
        <taxon>Fungi</taxon>
        <taxon>Dikarya</taxon>
        <taxon>Basidiomycota</taxon>
        <taxon>Agaricomycotina</taxon>
        <taxon>Agaricomycetes</taxon>
        <taxon>Hymenochaetales</taxon>
        <taxon>Hymenochaetaceae</taxon>
        <taxon>Phellinidium</taxon>
    </lineage>
</organism>
<accession>A0A4S4L4Y1</accession>
<dbReference type="Proteomes" id="UP000308199">
    <property type="component" value="Unassembled WGS sequence"/>
</dbReference>
<feature type="signal peptide" evidence="3">
    <location>
        <begin position="1"/>
        <end position="20"/>
    </location>
</feature>
<dbReference type="SMART" id="SM00554">
    <property type="entry name" value="FAS1"/>
    <property type="match status" value="5"/>
</dbReference>
<feature type="domain" description="FAS1" evidence="4">
    <location>
        <begin position="512"/>
        <end position="655"/>
    </location>
</feature>
<dbReference type="InterPro" id="IPR036378">
    <property type="entry name" value="FAS1_dom_sf"/>
</dbReference>
<name>A0A4S4L4Y1_9AGAM</name>
<evidence type="ECO:0000313" key="6">
    <source>
        <dbReference type="Proteomes" id="UP000308199"/>
    </source>
</evidence>
<dbReference type="PANTHER" id="PTHR10900:SF77">
    <property type="entry name" value="FI19380P1"/>
    <property type="match status" value="1"/>
</dbReference>
<evidence type="ECO:0000259" key="4">
    <source>
        <dbReference type="PROSITE" id="PS50213"/>
    </source>
</evidence>
<feature type="compositionally biased region" description="Pro residues" evidence="1">
    <location>
        <begin position="151"/>
        <end position="161"/>
    </location>
</feature>
<dbReference type="Pfam" id="PF02469">
    <property type="entry name" value="Fasciclin"/>
    <property type="match status" value="5"/>
</dbReference>
<feature type="chain" id="PRO_5020289235" description="FAS1 domain-containing protein" evidence="3">
    <location>
        <begin position="21"/>
        <end position="902"/>
    </location>
</feature>
<dbReference type="GO" id="GO:0005615">
    <property type="term" value="C:extracellular space"/>
    <property type="evidence" value="ECO:0007669"/>
    <property type="project" value="TreeGrafter"/>
</dbReference>
<keyword evidence="2" id="KW-0812">Transmembrane</keyword>
<feature type="domain" description="FAS1" evidence="4">
    <location>
        <begin position="35"/>
        <end position="216"/>
    </location>
</feature>
<dbReference type="PROSITE" id="PS50213">
    <property type="entry name" value="FAS1"/>
    <property type="match status" value="4"/>
</dbReference>
<gene>
    <name evidence="5" type="ORF">EW145_g4115</name>
</gene>
<keyword evidence="3" id="KW-0732">Signal</keyword>
<protein>
    <recommendedName>
        <fullName evidence="4">FAS1 domain-containing protein</fullName>
    </recommendedName>
</protein>
<dbReference type="SUPFAM" id="SSF82153">
    <property type="entry name" value="FAS1 domain"/>
    <property type="match status" value="5"/>
</dbReference>
<dbReference type="Gene3D" id="2.30.180.10">
    <property type="entry name" value="FAS1 domain"/>
    <property type="match status" value="5"/>
</dbReference>
<keyword evidence="2" id="KW-1133">Transmembrane helix</keyword>
<sequence>MRVFHPFSLSLLPLLPFAASSPYQNAFNATTLTQSRTLIDALSEDPDYTSLLKLLQLAQLVPTINKLNGSTLFAPTNEAIDRYSESHSLWSDTLTDLEFAYSARDNVQQKLRQELLYHFLNYSVPLLPGDFKLQVHRTLHFPLKTLDSPSRDPPPNPPWLPVPDGTLGGEPQRLRVASFDGNVMVGTDAFGKGGASVVKGQVDGGNGMLFGIDDVLRVPPDLAIVATQHPSLSYFNSIMTSDIASLLNSTSELTLFLPVDSAWDVLPDIERKYLESKFATDDILQILNMHAVITEGVHWSESFEPALNLTTVSGSTLEIVVSPESQKTHISSAELMEPDVYASNGVLHTVSSLLIPTGSFSITPEKYLLTLNCTSFVSMLHSVDLTHLINNTESQFTILAPTDDVVELFGASDDLFSEEGSEELKRLLSYHFLPGKWTPKKLKDGMLVETALVEVGLNEGRQVVDIEISGGDDKHKKDKSISIRFGGASVMGEVYDVDNTLIYLISRPLMPPSDVLTAALPSLELSSFLAAVFSTSLADRLKEKSRTTFLIPENDGFKRLGMLVSAHLLSASSKSDLESVILHHVLDDVEYAKAFQNGSQRSYATLEGTDVHVNRVGNGTVTVTASGGWAGMNSVVSTRNLLTKTGVVHELSDVLLPRSFNLTIGKLVKAARGTTMSSMLIRAGMEWILNGTAPQEGSHWADAGMDGAGWTLLCPTDEAFKGYNLTKLYEDPERLQSIVEQHLIPMSKPLVPSLSLLDSFQINKPLLLDDSATYTTLRSRESAYGDIVFRQSGADEKGGSGYLVGIKNARGTEGRNDWARVLSWGRTTTSGGIGGVIQIDAILMPYRPKWWLEYGAPIGVGAVGILLIGLFFLGVRAVWRRDTSEATYEPVGGFNNEDDEDS</sequence>
<dbReference type="OrthoDB" id="14252at2759"/>
<dbReference type="InterPro" id="IPR000782">
    <property type="entry name" value="FAS1_domain"/>
</dbReference>
<feature type="domain" description="FAS1" evidence="4">
    <location>
        <begin position="219"/>
        <end position="354"/>
    </location>
</feature>
<dbReference type="InterPro" id="IPR050904">
    <property type="entry name" value="Adhesion/Biosynth-related"/>
</dbReference>
<dbReference type="GO" id="GO:0000329">
    <property type="term" value="C:fungal-type vacuole membrane"/>
    <property type="evidence" value="ECO:0007669"/>
    <property type="project" value="TreeGrafter"/>
</dbReference>
<evidence type="ECO:0000256" key="2">
    <source>
        <dbReference type="SAM" id="Phobius"/>
    </source>
</evidence>
<proteinExistence type="predicted"/>
<feature type="domain" description="FAS1" evidence="4">
    <location>
        <begin position="360"/>
        <end position="509"/>
    </location>
</feature>
<comment type="caution">
    <text evidence="5">The sequence shown here is derived from an EMBL/GenBank/DDBJ whole genome shotgun (WGS) entry which is preliminary data.</text>
</comment>
<dbReference type="AlphaFoldDB" id="A0A4S4L4Y1"/>
<dbReference type="PANTHER" id="PTHR10900">
    <property type="entry name" value="PERIOSTIN-RELATED"/>
    <property type="match status" value="1"/>
</dbReference>
<reference evidence="5 6" key="1">
    <citation type="submission" date="2019-02" db="EMBL/GenBank/DDBJ databases">
        <title>Genome sequencing of the rare red list fungi Phellinidium pouzarii.</title>
        <authorList>
            <person name="Buettner E."/>
            <person name="Kellner H."/>
        </authorList>
    </citation>
    <scope>NUCLEOTIDE SEQUENCE [LARGE SCALE GENOMIC DNA]</scope>
    <source>
        <strain evidence="5 6">DSM 108285</strain>
    </source>
</reference>
<evidence type="ECO:0000256" key="1">
    <source>
        <dbReference type="SAM" id="MobiDB-lite"/>
    </source>
</evidence>
<feature type="region of interest" description="Disordered" evidence="1">
    <location>
        <begin position="146"/>
        <end position="167"/>
    </location>
</feature>
<dbReference type="GO" id="GO:0016236">
    <property type="term" value="P:macroautophagy"/>
    <property type="evidence" value="ECO:0007669"/>
    <property type="project" value="TreeGrafter"/>
</dbReference>
<dbReference type="EMBL" id="SGPK01000198">
    <property type="protein sequence ID" value="THH06399.1"/>
    <property type="molecule type" value="Genomic_DNA"/>
</dbReference>